<dbReference type="CDD" id="cd08432">
    <property type="entry name" value="PBP2_GcdR_TrpI_HvrB_AmpR_like"/>
    <property type="match status" value="1"/>
</dbReference>
<keyword evidence="2" id="KW-0805">Transcription regulation</keyword>
<dbReference type="OrthoDB" id="8591238at2"/>
<comment type="caution">
    <text evidence="7">The sequence shown here is derived from an EMBL/GenBank/DDBJ whole genome shotgun (WGS) entry which is preliminary data.</text>
</comment>
<sequence length="316" mass="34122">MFATLPVTALRTFEAAARLRSFKLAAAELSVTPTAVSHQIKALERHVGCALFDRVPRGVRLTDKGARLFAGVHGALLDVAQTLDALRPEPVSGALTVSTTHSFAALWLVPRLGRFHQACPQYQLRLDAAADTVDLLQDASVDVAIRYSSQRYPALHAACTLPEWFGVYGAPAQVALAGRRAPALVTVRWRDSDLYDQGWQAWCQAAGLPAWRRPVSEHAYEEEHYALQAAIAGQGLVLASSVMVSDSVAAGTLAPYRPQVQVPGSAYTALCAPGRERHPPVRAFLAWLRKEFQAGQRGSLPGSAGRQASLGKTRQL</sequence>
<dbReference type="Gene3D" id="1.10.10.10">
    <property type="entry name" value="Winged helix-like DNA-binding domain superfamily/Winged helix DNA-binding domain"/>
    <property type="match status" value="1"/>
</dbReference>
<dbReference type="Proteomes" id="UP000003113">
    <property type="component" value="Unassembled WGS sequence"/>
</dbReference>
<dbReference type="SUPFAM" id="SSF46785">
    <property type="entry name" value="Winged helix' DNA-binding domain"/>
    <property type="match status" value="1"/>
</dbReference>
<comment type="similarity">
    <text evidence="1">Belongs to the LysR transcriptional regulatory family.</text>
</comment>
<dbReference type="FunFam" id="1.10.10.10:FF:000038">
    <property type="entry name" value="Glycine cleavage system transcriptional activator"/>
    <property type="match status" value="1"/>
</dbReference>
<dbReference type="SUPFAM" id="SSF53850">
    <property type="entry name" value="Periplasmic binding protein-like II"/>
    <property type="match status" value="1"/>
</dbReference>
<keyword evidence="8" id="KW-1185">Reference proteome</keyword>
<reference evidence="7 8" key="1">
    <citation type="journal article" date="2012" name="J. Bacteriol.">
        <title>Genome sequence of the highly efficient arsenite-oxidizing bacterium Achromobacter arsenitoxydans SY8.</title>
        <authorList>
            <person name="Li X."/>
            <person name="Hu Y."/>
            <person name="Gong J."/>
            <person name="Lin Y."/>
            <person name="Johnstone L."/>
            <person name="Rensing C."/>
            <person name="Wang G."/>
        </authorList>
    </citation>
    <scope>NUCLEOTIDE SEQUENCE [LARGE SCALE GENOMIC DNA]</scope>
    <source>
        <strain evidence="7 8">SY8</strain>
    </source>
</reference>
<feature type="domain" description="HTH lysR-type" evidence="6">
    <location>
        <begin position="5"/>
        <end position="62"/>
    </location>
</feature>
<dbReference type="InterPro" id="IPR005119">
    <property type="entry name" value="LysR_subst-bd"/>
</dbReference>
<dbReference type="AlphaFoldDB" id="H0F5N0"/>
<dbReference type="InterPro" id="IPR036388">
    <property type="entry name" value="WH-like_DNA-bd_sf"/>
</dbReference>
<dbReference type="PANTHER" id="PTHR30537:SF26">
    <property type="entry name" value="GLYCINE CLEAVAGE SYSTEM TRANSCRIPTIONAL ACTIVATOR"/>
    <property type="match status" value="1"/>
</dbReference>
<proteinExistence type="inferred from homology"/>
<dbReference type="PANTHER" id="PTHR30537">
    <property type="entry name" value="HTH-TYPE TRANSCRIPTIONAL REGULATOR"/>
    <property type="match status" value="1"/>
</dbReference>
<evidence type="ECO:0000256" key="4">
    <source>
        <dbReference type="ARBA" id="ARBA00023163"/>
    </source>
</evidence>
<evidence type="ECO:0000313" key="7">
    <source>
        <dbReference type="EMBL" id="EHK66544.1"/>
    </source>
</evidence>
<dbReference type="InterPro" id="IPR000847">
    <property type="entry name" value="LysR_HTH_N"/>
</dbReference>
<dbReference type="GO" id="GO:0006351">
    <property type="term" value="P:DNA-templated transcription"/>
    <property type="evidence" value="ECO:0007669"/>
    <property type="project" value="TreeGrafter"/>
</dbReference>
<dbReference type="Gene3D" id="3.40.190.10">
    <property type="entry name" value="Periplasmic binding protein-like II"/>
    <property type="match status" value="2"/>
</dbReference>
<dbReference type="InterPro" id="IPR058163">
    <property type="entry name" value="LysR-type_TF_proteobact-type"/>
</dbReference>
<dbReference type="PATRIC" id="fig|477184.5.peg.2055"/>
<dbReference type="Pfam" id="PF00126">
    <property type="entry name" value="HTH_1"/>
    <property type="match status" value="1"/>
</dbReference>
<evidence type="ECO:0000256" key="1">
    <source>
        <dbReference type="ARBA" id="ARBA00009437"/>
    </source>
</evidence>
<evidence type="ECO:0000256" key="5">
    <source>
        <dbReference type="SAM" id="MobiDB-lite"/>
    </source>
</evidence>
<keyword evidence="3" id="KW-0238">DNA-binding</keyword>
<gene>
    <name evidence="7" type="ORF">KYC_10366</name>
</gene>
<protein>
    <submittedName>
        <fullName evidence="7">LysR family transcriptional regulator</fullName>
    </submittedName>
</protein>
<dbReference type="GO" id="GO:0003700">
    <property type="term" value="F:DNA-binding transcription factor activity"/>
    <property type="evidence" value="ECO:0007669"/>
    <property type="project" value="InterPro"/>
</dbReference>
<dbReference type="EMBL" id="AGUF01000040">
    <property type="protein sequence ID" value="EHK66544.1"/>
    <property type="molecule type" value="Genomic_DNA"/>
</dbReference>
<evidence type="ECO:0000256" key="2">
    <source>
        <dbReference type="ARBA" id="ARBA00023015"/>
    </source>
</evidence>
<dbReference type="eggNOG" id="COG0583">
    <property type="taxonomic scope" value="Bacteria"/>
</dbReference>
<name>H0F5N0_9BURK</name>
<dbReference type="RefSeq" id="WP_008161675.1">
    <property type="nucleotide sequence ID" value="NZ_AGUF01000040.1"/>
</dbReference>
<accession>H0F5N0</accession>
<dbReference type="STRING" id="477184.KYC_10366"/>
<dbReference type="GO" id="GO:0043565">
    <property type="term" value="F:sequence-specific DNA binding"/>
    <property type="evidence" value="ECO:0007669"/>
    <property type="project" value="TreeGrafter"/>
</dbReference>
<dbReference type="InterPro" id="IPR036390">
    <property type="entry name" value="WH_DNA-bd_sf"/>
</dbReference>
<organism evidence="7 8">
    <name type="scientific">Achromobacter arsenitoxydans SY8</name>
    <dbReference type="NCBI Taxonomy" id="477184"/>
    <lineage>
        <taxon>Bacteria</taxon>
        <taxon>Pseudomonadati</taxon>
        <taxon>Pseudomonadota</taxon>
        <taxon>Betaproteobacteria</taxon>
        <taxon>Burkholderiales</taxon>
        <taxon>Alcaligenaceae</taxon>
        <taxon>Achromobacter</taxon>
    </lineage>
</organism>
<dbReference type="PROSITE" id="PS50931">
    <property type="entry name" value="HTH_LYSR"/>
    <property type="match status" value="1"/>
</dbReference>
<keyword evidence="4" id="KW-0804">Transcription</keyword>
<evidence type="ECO:0000256" key="3">
    <source>
        <dbReference type="ARBA" id="ARBA00023125"/>
    </source>
</evidence>
<feature type="region of interest" description="Disordered" evidence="5">
    <location>
        <begin position="296"/>
        <end position="316"/>
    </location>
</feature>
<evidence type="ECO:0000313" key="8">
    <source>
        <dbReference type="Proteomes" id="UP000003113"/>
    </source>
</evidence>
<evidence type="ECO:0000259" key="6">
    <source>
        <dbReference type="PROSITE" id="PS50931"/>
    </source>
</evidence>
<dbReference type="Pfam" id="PF03466">
    <property type="entry name" value="LysR_substrate"/>
    <property type="match status" value="1"/>
</dbReference>